<dbReference type="EMBL" id="AAZO01004442">
    <property type="status" value="NOT_ANNOTATED_CDS"/>
    <property type="molecule type" value="Genomic_DNA"/>
</dbReference>
<evidence type="ECO:0000256" key="3">
    <source>
        <dbReference type="ARBA" id="ARBA00022946"/>
    </source>
</evidence>
<dbReference type="STRING" id="121224.E0VQN0"/>
<dbReference type="eggNOG" id="KOG4106">
    <property type="taxonomic scope" value="Eukaryota"/>
</dbReference>
<keyword evidence="10" id="KW-1185">Reference proteome</keyword>
<keyword evidence="5" id="KW-0496">Mitochondrion</keyword>
<evidence type="ECO:0000256" key="7">
    <source>
        <dbReference type="ARBA" id="ARBA00035189"/>
    </source>
</evidence>
<reference evidence="8" key="1">
    <citation type="submission" date="2007-04" db="EMBL/GenBank/DDBJ databases">
        <title>Annotation of Pediculus humanus corporis strain USDA.</title>
        <authorList>
            <person name="Kirkness E."/>
            <person name="Hannick L."/>
            <person name="Hass B."/>
            <person name="Bruggner R."/>
            <person name="Lawson D."/>
            <person name="Bidwell S."/>
            <person name="Joardar V."/>
            <person name="Caler E."/>
            <person name="Walenz B."/>
            <person name="Inman J."/>
            <person name="Schobel S."/>
            <person name="Galinsky K."/>
            <person name="Amedeo P."/>
            <person name="Strausberg R."/>
        </authorList>
    </citation>
    <scope>NUCLEOTIDE SEQUENCE</scope>
    <source>
        <strain evidence="8">USDA</strain>
    </source>
</reference>
<evidence type="ECO:0000313" key="10">
    <source>
        <dbReference type="Proteomes" id="UP000009046"/>
    </source>
</evidence>
<evidence type="ECO:0000256" key="6">
    <source>
        <dbReference type="ARBA" id="ARBA00023274"/>
    </source>
</evidence>
<comment type="subcellular location">
    <subcellularLocation>
        <location evidence="1">Mitochondrion</location>
    </subcellularLocation>
</comment>
<dbReference type="Pfam" id="PF10210">
    <property type="entry name" value="MRP-S32"/>
    <property type="match status" value="1"/>
</dbReference>
<dbReference type="GeneID" id="8237214"/>
<evidence type="ECO:0000313" key="8">
    <source>
        <dbReference type="EMBL" id="EEB15686.1"/>
    </source>
</evidence>
<dbReference type="InterPro" id="IPR019346">
    <property type="entry name" value="Ribosomal_mL42"/>
</dbReference>
<sequence length="125" mass="14742">MSTLLQKCSKQNFYKTVSALVREKKTKCSANITMTDDSSVVVCWHPEESYPYEMSQPIKEKKKIVSNSLLKVQSNKELLSVLKPKRKDLVRQELMALTHSQKHVWFPPKFQFRKKQQPEKDRPYL</sequence>
<keyword evidence="4" id="KW-0689">Ribosomal protein</keyword>
<gene>
    <name evidence="9" type="primary">8237214</name>
    <name evidence="8" type="ORF">Phum_PHUM380210</name>
</gene>
<comment type="similarity">
    <text evidence="2">Belongs to the mitochondrion-specific ribosomal protein mL42 family.</text>
</comment>
<dbReference type="AlphaFoldDB" id="E0VQN0"/>
<dbReference type="FunCoup" id="E0VQN0">
    <property type="interactions" value="352"/>
</dbReference>
<proteinExistence type="inferred from homology"/>
<keyword evidence="6" id="KW-0687">Ribonucleoprotein</keyword>
<dbReference type="EMBL" id="DS235430">
    <property type="protein sequence ID" value="EEB15686.1"/>
    <property type="molecule type" value="Genomic_DNA"/>
</dbReference>
<dbReference type="Proteomes" id="UP000009046">
    <property type="component" value="Unassembled WGS sequence"/>
</dbReference>
<dbReference type="HOGENOM" id="CLU_142926_2_0_1"/>
<dbReference type="RefSeq" id="XP_002428424.1">
    <property type="nucleotide sequence ID" value="XM_002428379.1"/>
</dbReference>
<organism>
    <name type="scientific">Pediculus humanus subsp. corporis</name>
    <name type="common">Body louse</name>
    <dbReference type="NCBI Taxonomy" id="121224"/>
    <lineage>
        <taxon>Eukaryota</taxon>
        <taxon>Metazoa</taxon>
        <taxon>Ecdysozoa</taxon>
        <taxon>Arthropoda</taxon>
        <taxon>Hexapoda</taxon>
        <taxon>Insecta</taxon>
        <taxon>Pterygota</taxon>
        <taxon>Neoptera</taxon>
        <taxon>Paraneoptera</taxon>
        <taxon>Psocodea</taxon>
        <taxon>Troctomorpha</taxon>
        <taxon>Phthiraptera</taxon>
        <taxon>Anoplura</taxon>
        <taxon>Pediculidae</taxon>
        <taxon>Pediculus</taxon>
    </lineage>
</organism>
<reference evidence="8" key="2">
    <citation type="submission" date="2007-04" db="EMBL/GenBank/DDBJ databases">
        <title>The genome of the human body louse.</title>
        <authorList>
            <consortium name="The Human Body Louse Genome Consortium"/>
            <person name="Kirkness E."/>
            <person name="Walenz B."/>
            <person name="Hass B."/>
            <person name="Bruggner R."/>
            <person name="Strausberg R."/>
        </authorList>
    </citation>
    <scope>NUCLEOTIDE SEQUENCE</scope>
    <source>
        <strain evidence="8">USDA</strain>
    </source>
</reference>
<evidence type="ECO:0000256" key="1">
    <source>
        <dbReference type="ARBA" id="ARBA00004173"/>
    </source>
</evidence>
<evidence type="ECO:0000256" key="4">
    <source>
        <dbReference type="ARBA" id="ARBA00022980"/>
    </source>
</evidence>
<dbReference type="PANTHER" id="PTHR13450">
    <property type="entry name" value="MITOCHONDRIAL 39S RIBOSOMAL PROTEIN L42"/>
    <property type="match status" value="1"/>
</dbReference>
<evidence type="ECO:0000256" key="5">
    <source>
        <dbReference type="ARBA" id="ARBA00023128"/>
    </source>
</evidence>
<dbReference type="PANTHER" id="PTHR13450:SF4">
    <property type="entry name" value="LARGE RIBOSOMAL SUBUNIT PROTEIN ML42"/>
    <property type="match status" value="1"/>
</dbReference>
<dbReference type="OMA" id="MASGHLC"/>
<dbReference type="InParanoid" id="E0VQN0"/>
<dbReference type="KEGG" id="phu:Phum_PHUM380210"/>
<evidence type="ECO:0000256" key="2">
    <source>
        <dbReference type="ARBA" id="ARBA00005556"/>
    </source>
</evidence>
<evidence type="ECO:0000313" key="9">
    <source>
        <dbReference type="EnsemblMetazoa" id="PHUM380210-PA"/>
    </source>
</evidence>
<protein>
    <recommendedName>
        <fullName evidence="7">Large ribosomal subunit protein mL42</fullName>
    </recommendedName>
</protein>
<dbReference type="VEuPathDB" id="VectorBase:PHUM380210"/>
<dbReference type="OrthoDB" id="1107506at2759"/>
<dbReference type="CTD" id="8237214"/>
<name>E0VQN0_PEDHC</name>
<dbReference type="EnsemblMetazoa" id="PHUM380210-RA">
    <property type="protein sequence ID" value="PHUM380210-PA"/>
    <property type="gene ID" value="PHUM380210"/>
</dbReference>
<keyword evidence="3" id="KW-0809">Transit peptide</keyword>
<reference evidence="9" key="3">
    <citation type="submission" date="2021-02" db="UniProtKB">
        <authorList>
            <consortium name="EnsemblMetazoa"/>
        </authorList>
    </citation>
    <scope>IDENTIFICATION</scope>
    <source>
        <strain evidence="9">USDA</strain>
    </source>
</reference>
<dbReference type="GO" id="GO:0005762">
    <property type="term" value="C:mitochondrial large ribosomal subunit"/>
    <property type="evidence" value="ECO:0007669"/>
    <property type="project" value="TreeGrafter"/>
</dbReference>
<accession>E0VQN0</accession>